<reference evidence="1 2" key="1">
    <citation type="submission" date="2019-10" db="EMBL/GenBank/DDBJ databases">
        <title>Whole genome shotgun sequence of Acrocarpospora macrocephala NBRC 16266.</title>
        <authorList>
            <person name="Ichikawa N."/>
            <person name="Kimura A."/>
            <person name="Kitahashi Y."/>
            <person name="Komaki H."/>
            <person name="Oguchi A."/>
        </authorList>
    </citation>
    <scope>NUCLEOTIDE SEQUENCE [LARGE SCALE GENOMIC DNA]</scope>
    <source>
        <strain evidence="1 2">NBRC 16266</strain>
    </source>
</reference>
<name>A0A5M3WK71_9ACTN</name>
<dbReference type="RefSeq" id="WP_155354020.1">
    <property type="nucleotide sequence ID" value="NZ_BAAAHL010000038.1"/>
</dbReference>
<proteinExistence type="predicted"/>
<accession>A0A5M3WK71</accession>
<protein>
    <submittedName>
        <fullName evidence="1">Uncharacterized protein</fullName>
    </submittedName>
</protein>
<keyword evidence="2" id="KW-1185">Reference proteome</keyword>
<dbReference type="AlphaFoldDB" id="A0A5M3WK71"/>
<dbReference type="OrthoDB" id="3482702at2"/>
<comment type="caution">
    <text evidence="1">The sequence shown here is derived from an EMBL/GenBank/DDBJ whole genome shotgun (WGS) entry which is preliminary data.</text>
</comment>
<gene>
    <name evidence="1" type="ORF">Amac_020080</name>
</gene>
<dbReference type="Proteomes" id="UP000331127">
    <property type="component" value="Unassembled WGS sequence"/>
</dbReference>
<dbReference type="EMBL" id="BLAE01000010">
    <property type="protein sequence ID" value="GES08412.1"/>
    <property type="molecule type" value="Genomic_DNA"/>
</dbReference>
<evidence type="ECO:0000313" key="1">
    <source>
        <dbReference type="EMBL" id="GES08412.1"/>
    </source>
</evidence>
<organism evidence="1 2">
    <name type="scientific">Acrocarpospora macrocephala</name>
    <dbReference type="NCBI Taxonomy" id="150177"/>
    <lineage>
        <taxon>Bacteria</taxon>
        <taxon>Bacillati</taxon>
        <taxon>Actinomycetota</taxon>
        <taxon>Actinomycetes</taxon>
        <taxon>Streptosporangiales</taxon>
        <taxon>Streptosporangiaceae</taxon>
        <taxon>Acrocarpospora</taxon>
    </lineage>
</organism>
<evidence type="ECO:0000313" key="2">
    <source>
        <dbReference type="Proteomes" id="UP000331127"/>
    </source>
</evidence>
<sequence>MTRTIARMGDRLLSAFLPKTEAQADLCYESSPSGGCNHYKQCYPNPTGNICLAYARATCGSWTYLGRC</sequence>